<feature type="region of interest" description="Disordered" evidence="1">
    <location>
        <begin position="119"/>
        <end position="156"/>
    </location>
</feature>
<name>A0A9P3LFN2_9APHY</name>
<dbReference type="AlphaFoldDB" id="A0A9P3LFN2"/>
<gene>
    <name evidence="2" type="ORF">PsYK624_089710</name>
</gene>
<reference evidence="2 3" key="1">
    <citation type="submission" date="2021-08" db="EMBL/GenBank/DDBJ databases">
        <title>Draft Genome Sequence of Phanerochaete sordida strain YK-624.</title>
        <authorList>
            <person name="Mori T."/>
            <person name="Dohra H."/>
            <person name="Suzuki T."/>
            <person name="Kawagishi H."/>
            <person name="Hirai H."/>
        </authorList>
    </citation>
    <scope>NUCLEOTIDE SEQUENCE [LARGE SCALE GENOMIC DNA]</scope>
    <source>
        <strain evidence="2 3">YK-624</strain>
    </source>
</reference>
<feature type="region of interest" description="Disordered" evidence="1">
    <location>
        <begin position="211"/>
        <end position="288"/>
    </location>
</feature>
<feature type="compositionally biased region" description="Basic and acidic residues" evidence="1">
    <location>
        <begin position="276"/>
        <end position="288"/>
    </location>
</feature>
<keyword evidence="3" id="KW-1185">Reference proteome</keyword>
<evidence type="ECO:0000256" key="1">
    <source>
        <dbReference type="SAM" id="MobiDB-lite"/>
    </source>
</evidence>
<evidence type="ECO:0000313" key="2">
    <source>
        <dbReference type="EMBL" id="GJE92814.1"/>
    </source>
</evidence>
<dbReference type="Proteomes" id="UP000703269">
    <property type="component" value="Unassembled WGS sequence"/>
</dbReference>
<feature type="compositionally biased region" description="Basic residues" evidence="1">
    <location>
        <begin position="72"/>
        <end position="85"/>
    </location>
</feature>
<proteinExistence type="predicted"/>
<accession>A0A9P3LFN2</accession>
<feature type="region of interest" description="Disordered" evidence="1">
    <location>
        <begin position="37"/>
        <end position="98"/>
    </location>
</feature>
<dbReference type="EMBL" id="BPQB01000028">
    <property type="protein sequence ID" value="GJE92814.1"/>
    <property type="molecule type" value="Genomic_DNA"/>
</dbReference>
<sequence>MICAARRRQAVALTCHCAKAIGRAAWGPVAGTPKIEAKLPGVGPHRVSTPSRAGVEVSPRESPRPSSSTRAARCRGARRRSRAGRRTPESAVGKADGTLDVEGGAWEADRALRVTAPHARTGAHCGAPPVAGDAGLRGPRPARRTVSPRPEHDGRRYTHKRTGAVHFVADRASKLEKVRRRHCVAWTTNGAASVRSRWDAGLAVDVRARRRRRAGRRTTKSVAIPTSSRRRWRVESGAGRRKRPSARGTRRRLRTRGRASTDLHNQKRSAHGQSRIAERAHRDEPGRR</sequence>
<feature type="compositionally biased region" description="Basic residues" evidence="1">
    <location>
        <begin position="239"/>
        <end position="257"/>
    </location>
</feature>
<comment type="caution">
    <text evidence="2">The sequence shown here is derived from an EMBL/GenBank/DDBJ whole genome shotgun (WGS) entry which is preliminary data.</text>
</comment>
<protein>
    <submittedName>
        <fullName evidence="2">Uncharacterized protein</fullName>
    </submittedName>
</protein>
<organism evidence="2 3">
    <name type="scientific">Phanerochaete sordida</name>
    <dbReference type="NCBI Taxonomy" id="48140"/>
    <lineage>
        <taxon>Eukaryota</taxon>
        <taxon>Fungi</taxon>
        <taxon>Dikarya</taxon>
        <taxon>Basidiomycota</taxon>
        <taxon>Agaricomycotina</taxon>
        <taxon>Agaricomycetes</taxon>
        <taxon>Polyporales</taxon>
        <taxon>Phanerochaetaceae</taxon>
        <taxon>Phanerochaete</taxon>
    </lineage>
</organism>
<evidence type="ECO:0000313" key="3">
    <source>
        <dbReference type="Proteomes" id="UP000703269"/>
    </source>
</evidence>